<dbReference type="EMBL" id="JAQMWT010000360">
    <property type="protein sequence ID" value="KAJ8603136.1"/>
    <property type="molecule type" value="Genomic_DNA"/>
</dbReference>
<dbReference type="Pfam" id="PF01740">
    <property type="entry name" value="STAS"/>
    <property type="match status" value="1"/>
</dbReference>
<organism evidence="9 10">
    <name type="scientific">Chrysophaeum taylorii</name>
    <dbReference type="NCBI Taxonomy" id="2483200"/>
    <lineage>
        <taxon>Eukaryota</taxon>
        <taxon>Sar</taxon>
        <taxon>Stramenopiles</taxon>
        <taxon>Ochrophyta</taxon>
        <taxon>Pelagophyceae</taxon>
        <taxon>Pelagomonadales</taxon>
        <taxon>Pelagomonadaceae</taxon>
        <taxon>Chrysophaeum</taxon>
    </lineage>
</organism>
<sequence length="803" mass="85640">MESEGLCRPSGRCRKDLVLSVSYGLVAAAMCTPVMTSFACIIFGDPFFAPYMPQLVKLVLFSAAIHQLCYVGFSTLPFAVGQVQDAGLVFLSSMARAIVATPSESPRSTLAACLWTLGAATALLGGMLVVVGKLRFASIAQYLPVPVVGGYLAYIGFYCGQAGLAMTSGVELVRLGDWWKLWDAGCLAHVAPGVVVAVAIKMVARSAKARTAKAVVIPGVLAVVAVIFYACLYFANATLEEARDEGWVGPKTPPAGGPFAPWRLYRGKSKAAKIVWETLPRIATTWIGMVVVVAFSSSLDVAAIEMELGRPLDYDSELRTVGLGNLASGIFGGYSGSYIFSQTILNMRSKVADRLSGLVVAGVELALVFVIPVAPTSVMPTCAFGGTLLLIALELVDEWLWKARTKFSRSEYAVDVLTFVAIHALGLEAGFATGLVVAAVAFAATHGPSNAFKCESSNTTKSVVVRNFEQRAFLTSAVHKGQIAVLELRGFVFFGAAATLLARFRSVFRLGDGPSLDDGSASWYGRRRRRRDKPRAYSNLISEPPKFAVLDCSDFAGVDATAARACFVPLLRELRDADSSLLFAALEDDVNATLAAHGVSLDPACVFKTLDSALEAAEERLLLVEAATTSLGSPSPPLGGGGGGGGGESSSSEGLERVLSEHLSEDPTLEALSDLGVYFVRTAYAAGSYLFDAGHAPERLFFLVAGVVDLELLDDRRACRRILRVTRGGVCGELNFFLKRPQRFSARCDTPCDVYVLHRKAAAEMRAKHPDLFVLVQTALLKTLCLQVEDSIGSAVHATLLHH</sequence>
<feature type="domain" description="Cyclic nucleotide-binding" evidence="7">
    <location>
        <begin position="659"/>
        <end position="761"/>
    </location>
</feature>
<feature type="transmembrane region" description="Helical" evidence="6">
    <location>
        <begin position="215"/>
        <end position="235"/>
    </location>
</feature>
<evidence type="ECO:0000313" key="9">
    <source>
        <dbReference type="EMBL" id="KAJ8603136.1"/>
    </source>
</evidence>
<feature type="compositionally biased region" description="Gly residues" evidence="5">
    <location>
        <begin position="638"/>
        <end position="648"/>
    </location>
</feature>
<evidence type="ECO:0000256" key="2">
    <source>
        <dbReference type="ARBA" id="ARBA00022692"/>
    </source>
</evidence>
<dbReference type="InterPro" id="IPR002645">
    <property type="entry name" value="STAS_dom"/>
</dbReference>
<reference evidence="9" key="1">
    <citation type="submission" date="2023-01" db="EMBL/GenBank/DDBJ databases">
        <title>Metagenome sequencing of chrysophaentin producing Chrysophaeum taylorii.</title>
        <authorList>
            <person name="Davison J."/>
            <person name="Bewley C."/>
        </authorList>
    </citation>
    <scope>NUCLEOTIDE SEQUENCE</scope>
    <source>
        <strain evidence="9">NIES-1699</strain>
    </source>
</reference>
<dbReference type="InterPro" id="IPR018490">
    <property type="entry name" value="cNMP-bd_dom_sf"/>
</dbReference>
<evidence type="ECO:0000256" key="4">
    <source>
        <dbReference type="ARBA" id="ARBA00023136"/>
    </source>
</evidence>
<dbReference type="InterPro" id="IPR000595">
    <property type="entry name" value="cNMP-bd_dom"/>
</dbReference>
<feature type="transmembrane region" description="Helical" evidence="6">
    <location>
        <begin position="378"/>
        <end position="396"/>
    </location>
</feature>
<dbReference type="PROSITE" id="PS50042">
    <property type="entry name" value="CNMP_BINDING_3"/>
    <property type="match status" value="1"/>
</dbReference>
<name>A0AAD7XLQ9_9STRA</name>
<evidence type="ECO:0000256" key="6">
    <source>
        <dbReference type="SAM" id="Phobius"/>
    </source>
</evidence>
<dbReference type="InterPro" id="IPR011547">
    <property type="entry name" value="SLC26A/SulP_dom"/>
</dbReference>
<feature type="transmembrane region" description="Helical" evidence="6">
    <location>
        <begin position="416"/>
        <end position="444"/>
    </location>
</feature>
<feature type="transmembrane region" description="Helical" evidence="6">
    <location>
        <begin position="20"/>
        <end position="43"/>
    </location>
</feature>
<accession>A0AAD7XLQ9</accession>
<dbReference type="GO" id="GO:0016020">
    <property type="term" value="C:membrane"/>
    <property type="evidence" value="ECO:0007669"/>
    <property type="project" value="UniProtKB-SubCell"/>
</dbReference>
<feature type="transmembrane region" description="Helical" evidence="6">
    <location>
        <begin position="286"/>
        <end position="304"/>
    </location>
</feature>
<dbReference type="Proteomes" id="UP001230188">
    <property type="component" value="Unassembled WGS sequence"/>
</dbReference>
<dbReference type="SMART" id="SM00100">
    <property type="entry name" value="cNMP"/>
    <property type="match status" value="1"/>
</dbReference>
<dbReference type="PROSITE" id="PS50801">
    <property type="entry name" value="STAS"/>
    <property type="match status" value="1"/>
</dbReference>
<feature type="transmembrane region" description="Helical" evidence="6">
    <location>
        <begin position="109"/>
        <end position="131"/>
    </location>
</feature>
<feature type="transmembrane region" description="Helical" evidence="6">
    <location>
        <begin position="181"/>
        <end position="203"/>
    </location>
</feature>
<feature type="region of interest" description="Disordered" evidence="5">
    <location>
        <begin position="632"/>
        <end position="658"/>
    </location>
</feature>
<dbReference type="AlphaFoldDB" id="A0AAD7XLQ9"/>
<dbReference type="SUPFAM" id="SSF52091">
    <property type="entry name" value="SpoIIaa-like"/>
    <property type="match status" value="1"/>
</dbReference>
<keyword evidence="3 6" id="KW-1133">Transmembrane helix</keyword>
<keyword evidence="2 6" id="KW-0812">Transmembrane</keyword>
<dbReference type="InterPro" id="IPR014710">
    <property type="entry name" value="RmlC-like_jellyroll"/>
</dbReference>
<evidence type="ECO:0000256" key="3">
    <source>
        <dbReference type="ARBA" id="ARBA00022989"/>
    </source>
</evidence>
<protein>
    <recommendedName>
        <fullName evidence="11">Sulfate transporter</fullName>
    </recommendedName>
</protein>
<dbReference type="Pfam" id="PF00027">
    <property type="entry name" value="cNMP_binding"/>
    <property type="match status" value="1"/>
</dbReference>
<dbReference type="PANTHER" id="PTHR43310:SF2">
    <property type="entry name" value="SLC26A_SULP TRANSPORTER DOMAIN-CONTAINING PROTEIN"/>
    <property type="match status" value="1"/>
</dbReference>
<dbReference type="Gene3D" id="3.30.750.24">
    <property type="entry name" value="STAS domain"/>
    <property type="match status" value="1"/>
</dbReference>
<proteinExistence type="predicted"/>
<dbReference type="Gene3D" id="2.60.120.10">
    <property type="entry name" value="Jelly Rolls"/>
    <property type="match status" value="1"/>
</dbReference>
<evidence type="ECO:0000313" key="10">
    <source>
        <dbReference type="Proteomes" id="UP001230188"/>
    </source>
</evidence>
<dbReference type="InterPro" id="IPR036513">
    <property type="entry name" value="STAS_dom_sf"/>
</dbReference>
<feature type="domain" description="STAS" evidence="8">
    <location>
        <begin position="483"/>
        <end position="617"/>
    </location>
</feature>
<keyword evidence="10" id="KW-1185">Reference proteome</keyword>
<comment type="caution">
    <text evidence="9">The sequence shown here is derived from an EMBL/GenBank/DDBJ whole genome shotgun (WGS) entry which is preliminary data.</text>
</comment>
<keyword evidence="4 6" id="KW-0472">Membrane</keyword>
<dbReference type="InterPro" id="IPR052706">
    <property type="entry name" value="Membrane-Transporter-like"/>
</dbReference>
<evidence type="ECO:0000256" key="1">
    <source>
        <dbReference type="ARBA" id="ARBA00004141"/>
    </source>
</evidence>
<dbReference type="Pfam" id="PF00916">
    <property type="entry name" value="Sulfate_transp"/>
    <property type="match status" value="1"/>
</dbReference>
<comment type="subcellular location">
    <subcellularLocation>
        <location evidence="1">Membrane</location>
        <topology evidence="1">Multi-pass membrane protein</topology>
    </subcellularLocation>
</comment>
<gene>
    <name evidence="9" type="ORF">CTAYLR_004589</name>
</gene>
<evidence type="ECO:0000259" key="8">
    <source>
        <dbReference type="PROSITE" id="PS50801"/>
    </source>
</evidence>
<evidence type="ECO:0008006" key="11">
    <source>
        <dbReference type="Google" id="ProtNLM"/>
    </source>
</evidence>
<dbReference type="CDD" id="cd00038">
    <property type="entry name" value="CAP_ED"/>
    <property type="match status" value="1"/>
</dbReference>
<evidence type="ECO:0000259" key="7">
    <source>
        <dbReference type="PROSITE" id="PS50042"/>
    </source>
</evidence>
<feature type="transmembrane region" description="Helical" evidence="6">
    <location>
        <begin position="355"/>
        <end position="372"/>
    </location>
</feature>
<evidence type="ECO:0000256" key="5">
    <source>
        <dbReference type="SAM" id="MobiDB-lite"/>
    </source>
</evidence>
<feature type="transmembrane region" description="Helical" evidence="6">
    <location>
        <begin position="55"/>
        <end position="73"/>
    </location>
</feature>
<dbReference type="PANTHER" id="PTHR43310">
    <property type="entry name" value="SULFATE TRANSPORTER YBAR-RELATED"/>
    <property type="match status" value="1"/>
</dbReference>
<feature type="transmembrane region" description="Helical" evidence="6">
    <location>
        <begin position="143"/>
        <end position="166"/>
    </location>
</feature>
<dbReference type="SUPFAM" id="SSF51206">
    <property type="entry name" value="cAMP-binding domain-like"/>
    <property type="match status" value="1"/>
</dbReference>